<dbReference type="AlphaFoldDB" id="A0A1M4YPK3"/>
<gene>
    <name evidence="1" type="ORF">SAMN02745164_01726</name>
</gene>
<reference evidence="1" key="1">
    <citation type="submission" date="2016-11" db="EMBL/GenBank/DDBJ databases">
        <authorList>
            <person name="Varghese N."/>
            <person name="Submissions S."/>
        </authorList>
    </citation>
    <scope>NUCLEOTIDE SEQUENCE [LARGE SCALE GENOMIC DNA]</scope>
    <source>
        <strain evidence="1">DSM 16785</strain>
    </source>
</reference>
<dbReference type="EMBL" id="FQUI01000032">
    <property type="protein sequence ID" value="SHF07326.1"/>
    <property type="molecule type" value="Genomic_DNA"/>
</dbReference>
<protein>
    <submittedName>
        <fullName evidence="1">Uncharacterized protein</fullName>
    </submittedName>
</protein>
<dbReference type="STRING" id="1122195.SAMN02745164_01726"/>
<evidence type="ECO:0000313" key="2">
    <source>
        <dbReference type="Proteomes" id="UP000184334"/>
    </source>
</evidence>
<organism evidence="1 2">
    <name type="scientific">Marinitoga hydrogenitolerans (strain DSM 16785 / JCM 12826 / AT1271)</name>
    <dbReference type="NCBI Taxonomy" id="1122195"/>
    <lineage>
        <taxon>Bacteria</taxon>
        <taxon>Thermotogati</taxon>
        <taxon>Thermotogota</taxon>
        <taxon>Thermotogae</taxon>
        <taxon>Petrotogales</taxon>
        <taxon>Petrotogaceae</taxon>
        <taxon>Marinitoga</taxon>
    </lineage>
</organism>
<name>A0A1M4YPK3_MARH1</name>
<sequence>MKEVEVTVFVYSEHPFDAHISSEGAEYGITPQNIHKIYRGEEKPAKGIVIKFKMPDGTKKYVRAE</sequence>
<dbReference type="Proteomes" id="UP000184334">
    <property type="component" value="Unassembled WGS sequence"/>
</dbReference>
<dbReference type="RefSeq" id="WP_072865433.1">
    <property type="nucleotide sequence ID" value="NZ_FQUI01000032.1"/>
</dbReference>
<comment type="caution">
    <text evidence="1">The sequence shown here is derived from an EMBL/GenBank/DDBJ whole genome shotgun (WGS) entry which is preliminary data.</text>
</comment>
<evidence type="ECO:0000313" key="1">
    <source>
        <dbReference type="EMBL" id="SHF07326.1"/>
    </source>
</evidence>
<proteinExistence type="predicted"/>
<dbReference type="OrthoDB" id="47874at2"/>
<accession>A0A1M4YPK3</accession>
<keyword evidence="2" id="KW-1185">Reference proteome</keyword>